<feature type="domain" description="AAA protein C-terminal winged helix" evidence="3">
    <location>
        <begin position="391"/>
        <end position="495"/>
    </location>
</feature>
<dbReference type="Gene3D" id="3.40.50.300">
    <property type="entry name" value="P-loop containing nucleotide triphosphate hydrolases"/>
    <property type="match status" value="1"/>
</dbReference>
<keyword evidence="2" id="KW-0472">Membrane</keyword>
<dbReference type="PANTHER" id="PTHR36168:SF1">
    <property type="entry name" value="ORC1-LIKE AAA ATPASE DOMAIN-CONTAINING PROTEIN"/>
    <property type="match status" value="1"/>
</dbReference>
<dbReference type="OrthoDB" id="511599at2759"/>
<dbReference type="InterPro" id="IPR056808">
    <property type="entry name" value="HTH_AAA"/>
</dbReference>
<evidence type="ECO:0000313" key="5">
    <source>
        <dbReference type="Proteomes" id="UP000789739"/>
    </source>
</evidence>
<keyword evidence="2" id="KW-0812">Transmembrane</keyword>
<name>A0A9N8WC86_9GLOM</name>
<dbReference type="EMBL" id="CAJVPI010000098">
    <property type="protein sequence ID" value="CAG8479508.1"/>
    <property type="molecule type" value="Genomic_DNA"/>
</dbReference>
<dbReference type="PANTHER" id="PTHR36168">
    <property type="entry name" value="CHROMOSOME 1, WHOLE GENOME SHOTGUN SEQUENCE"/>
    <property type="match status" value="1"/>
</dbReference>
<keyword evidence="2" id="KW-1133">Transmembrane helix</keyword>
<comment type="caution">
    <text evidence="4">The sequence shown here is derived from an EMBL/GenBank/DDBJ whole genome shotgun (WGS) entry which is preliminary data.</text>
</comment>
<dbReference type="AlphaFoldDB" id="A0A9N8WC86"/>
<feature type="transmembrane region" description="Helical" evidence="2">
    <location>
        <begin position="93"/>
        <end position="117"/>
    </location>
</feature>
<feature type="region of interest" description="Disordered" evidence="1">
    <location>
        <begin position="61"/>
        <end position="82"/>
    </location>
</feature>
<dbReference type="Pfam" id="PF24913">
    <property type="entry name" value="WHD_AAA_fung"/>
    <property type="match status" value="1"/>
</dbReference>
<dbReference type="InterPro" id="IPR027417">
    <property type="entry name" value="P-loop_NTPase"/>
</dbReference>
<evidence type="ECO:0000256" key="1">
    <source>
        <dbReference type="SAM" id="MobiDB-lite"/>
    </source>
</evidence>
<reference evidence="4" key="1">
    <citation type="submission" date="2021-06" db="EMBL/GenBank/DDBJ databases">
        <authorList>
            <person name="Kallberg Y."/>
            <person name="Tangrot J."/>
            <person name="Rosling A."/>
        </authorList>
    </citation>
    <scope>NUCLEOTIDE SEQUENCE</scope>
    <source>
        <strain evidence="4">BR232B</strain>
    </source>
</reference>
<organism evidence="4 5">
    <name type="scientific">Paraglomus brasilianum</name>
    <dbReference type="NCBI Taxonomy" id="144538"/>
    <lineage>
        <taxon>Eukaryota</taxon>
        <taxon>Fungi</taxon>
        <taxon>Fungi incertae sedis</taxon>
        <taxon>Mucoromycota</taxon>
        <taxon>Glomeromycotina</taxon>
        <taxon>Glomeromycetes</taxon>
        <taxon>Paraglomerales</taxon>
        <taxon>Paraglomeraceae</taxon>
        <taxon>Paraglomus</taxon>
    </lineage>
</organism>
<evidence type="ECO:0000256" key="2">
    <source>
        <dbReference type="SAM" id="Phobius"/>
    </source>
</evidence>
<accession>A0A9N8WC86</accession>
<dbReference type="Proteomes" id="UP000789739">
    <property type="component" value="Unassembled WGS sequence"/>
</dbReference>
<protein>
    <submittedName>
        <fullName evidence="4">8299_t:CDS:1</fullName>
    </submittedName>
</protein>
<keyword evidence="5" id="KW-1185">Reference proteome</keyword>
<proteinExistence type="predicted"/>
<sequence>MRIVQSCWRQSNWITKTFVQRRYLNQDTNAAGVWDPFPVIDTIVTLKKDPFQPIVEKSAETALDEDHGRPKKSHKSQQQTQQSKFMAMLSPRVMDAVLTTVMGLAAVGIGGTAYHAWYEWSEVHKVYKSFTEPSPLLKSRIKRGYFHRDEQRRIDRAVTGHTDAKYYLLMGERGTGKTQLVLNAMDKVGHYGIVFCEAHSDSEVFKARLGRALNYLYREDYVGQLFAREAPERGSALLDIEKALNIVELVAYKYQRRRGRPLVLVINNIHAFGEDEEGVDLLEILRQRAEAWAATRLVTMIFNTDDYAVYERLKRDAARMEVIRIEDLELKDAVKFLKDKRHRKEPDEVYERYVKECVGGRLAFLNRLAKANDLEVMIKIIEHEERTWIINTIGLIPDFEESEFDNQKYAAAAWKLIRAIVQSPTKSIPLNDCRIITGNSSFHRRLDHDNIILVDTDNNVTADSKMLMNIFEGIVNSEGFDELLNNVLSRIEEVDKEQRTREIVWSRKNDQVVKFGMDRAKARGVFW</sequence>
<evidence type="ECO:0000313" key="4">
    <source>
        <dbReference type="EMBL" id="CAG8479508.1"/>
    </source>
</evidence>
<dbReference type="SUPFAM" id="SSF52540">
    <property type="entry name" value="P-loop containing nucleoside triphosphate hydrolases"/>
    <property type="match status" value="1"/>
</dbReference>
<gene>
    <name evidence="4" type="ORF">PBRASI_LOCUS1501</name>
</gene>
<evidence type="ECO:0000259" key="3">
    <source>
        <dbReference type="Pfam" id="PF24913"/>
    </source>
</evidence>